<accession>A0ACB7FZY0</accession>
<name>A0ACB7FZY0_MANES</name>
<dbReference type="EMBL" id="CM004404">
    <property type="protein sequence ID" value="KAG8633559.1"/>
    <property type="molecule type" value="Genomic_DNA"/>
</dbReference>
<comment type="caution">
    <text evidence="1">The sequence shown here is derived from an EMBL/GenBank/DDBJ whole genome shotgun (WGS) entry which is preliminary data.</text>
</comment>
<evidence type="ECO:0000313" key="1">
    <source>
        <dbReference type="EMBL" id="KAG8633559.1"/>
    </source>
</evidence>
<organism evidence="1 2">
    <name type="scientific">Manihot esculenta</name>
    <name type="common">Cassava</name>
    <name type="synonym">Jatropha manihot</name>
    <dbReference type="NCBI Taxonomy" id="3983"/>
    <lineage>
        <taxon>Eukaryota</taxon>
        <taxon>Viridiplantae</taxon>
        <taxon>Streptophyta</taxon>
        <taxon>Embryophyta</taxon>
        <taxon>Tracheophyta</taxon>
        <taxon>Spermatophyta</taxon>
        <taxon>Magnoliopsida</taxon>
        <taxon>eudicotyledons</taxon>
        <taxon>Gunneridae</taxon>
        <taxon>Pentapetalae</taxon>
        <taxon>rosids</taxon>
        <taxon>fabids</taxon>
        <taxon>Malpighiales</taxon>
        <taxon>Euphorbiaceae</taxon>
        <taxon>Crotonoideae</taxon>
        <taxon>Manihoteae</taxon>
        <taxon>Manihot</taxon>
    </lineage>
</organism>
<proteinExistence type="predicted"/>
<reference evidence="2" key="1">
    <citation type="journal article" date="2016" name="Nat. Biotechnol.">
        <title>Sequencing wild and cultivated cassava and related species reveals extensive interspecific hybridization and genetic diversity.</title>
        <authorList>
            <person name="Bredeson J.V."/>
            <person name="Lyons J.B."/>
            <person name="Prochnik S.E."/>
            <person name="Wu G.A."/>
            <person name="Ha C.M."/>
            <person name="Edsinger-Gonzales E."/>
            <person name="Grimwood J."/>
            <person name="Schmutz J."/>
            <person name="Rabbi I.Y."/>
            <person name="Egesi C."/>
            <person name="Nauluvula P."/>
            <person name="Lebot V."/>
            <person name="Ndunguru J."/>
            <person name="Mkamilo G."/>
            <person name="Bart R.S."/>
            <person name="Setter T.L."/>
            <person name="Gleadow R.M."/>
            <person name="Kulakow P."/>
            <person name="Ferguson M.E."/>
            <person name="Rounsley S."/>
            <person name="Rokhsar D.S."/>
        </authorList>
    </citation>
    <scope>NUCLEOTIDE SEQUENCE [LARGE SCALE GENOMIC DNA]</scope>
    <source>
        <strain evidence="2">cv. AM560-2</strain>
    </source>
</reference>
<sequence length="194" mass="22677">MINIHVRAIIHDQYPCARTHIYVPHRKLYNLRLNPYFDDQGTEKVEGIFLDTSDMGEMYLSSKAFVGMYSLRLLKIYDSRVGRNCKVYLPCGLDFLSDELRYLYWNRYPFSFLPSNFQAENLVELNLACSYVEQLWTGVQNIVSLKEINLNNSKHLATFPDMSQAKNLERANLEYCTSFVKVSSSIRFLEKLTD</sequence>
<dbReference type="Proteomes" id="UP000091857">
    <property type="component" value="Chromosome 18"/>
</dbReference>
<evidence type="ECO:0000313" key="2">
    <source>
        <dbReference type="Proteomes" id="UP000091857"/>
    </source>
</evidence>
<gene>
    <name evidence="1" type="ORF">MANES_18G115166v8</name>
</gene>
<keyword evidence="2" id="KW-1185">Reference proteome</keyword>
<protein>
    <submittedName>
        <fullName evidence="1">Uncharacterized protein</fullName>
    </submittedName>
</protein>